<accession>A0A7G9B3D9</accession>
<dbReference type="EMBL" id="CP060490">
    <property type="protein sequence ID" value="QNL44070.1"/>
    <property type="molecule type" value="Genomic_DNA"/>
</dbReference>
<protein>
    <submittedName>
        <fullName evidence="1">Uncharacterized protein</fullName>
    </submittedName>
</protein>
<sequence>MQQFSRRPKEKSVCIRMDITVDLPEELANEAERLGICRFDECIYDEKTKRMTASVTTKFYQIRKGA</sequence>
<proteinExistence type="predicted"/>
<evidence type="ECO:0000313" key="2">
    <source>
        <dbReference type="Proteomes" id="UP000515960"/>
    </source>
</evidence>
<keyword evidence="2" id="KW-1185">Reference proteome</keyword>
<dbReference type="AlphaFoldDB" id="A0A7G9B3D9"/>
<dbReference type="KEGG" id="ohi:H8790_11565"/>
<dbReference type="Proteomes" id="UP000515960">
    <property type="component" value="Chromosome"/>
</dbReference>
<evidence type="ECO:0000313" key="1">
    <source>
        <dbReference type="EMBL" id="QNL44070.1"/>
    </source>
</evidence>
<gene>
    <name evidence="1" type="ORF">H8790_11565</name>
</gene>
<reference evidence="1 2" key="1">
    <citation type="submission" date="2020-08" db="EMBL/GenBank/DDBJ databases">
        <authorList>
            <person name="Liu C."/>
            <person name="Sun Q."/>
        </authorList>
    </citation>
    <scope>NUCLEOTIDE SEQUENCE [LARGE SCALE GENOMIC DNA]</scope>
    <source>
        <strain evidence="1 2">NSJ-62</strain>
    </source>
</reference>
<dbReference type="RefSeq" id="WP_187332670.1">
    <property type="nucleotide sequence ID" value="NZ_CP060490.1"/>
</dbReference>
<organism evidence="1 2">
    <name type="scientific">Oscillibacter hominis</name>
    <dbReference type="NCBI Taxonomy" id="2763056"/>
    <lineage>
        <taxon>Bacteria</taxon>
        <taxon>Bacillati</taxon>
        <taxon>Bacillota</taxon>
        <taxon>Clostridia</taxon>
        <taxon>Eubacteriales</taxon>
        <taxon>Oscillospiraceae</taxon>
        <taxon>Oscillibacter</taxon>
    </lineage>
</organism>
<name>A0A7G9B3D9_9FIRM</name>